<dbReference type="InterPro" id="IPR029063">
    <property type="entry name" value="SAM-dependent_MTases_sf"/>
</dbReference>
<dbReference type="OrthoDB" id="9789123at2"/>
<dbReference type="GO" id="GO:0008757">
    <property type="term" value="F:S-adenosylmethionine-dependent methyltransferase activity"/>
    <property type="evidence" value="ECO:0007669"/>
    <property type="project" value="InterPro"/>
</dbReference>
<name>A0A5C5WB79_9BACT</name>
<accession>A0A5C5WB79</accession>
<dbReference type="SUPFAM" id="SSF53335">
    <property type="entry name" value="S-adenosyl-L-methionine-dependent methyltransferases"/>
    <property type="match status" value="1"/>
</dbReference>
<dbReference type="PANTHER" id="PTHR43591:SF110">
    <property type="entry name" value="RHODANESE DOMAIN-CONTAINING PROTEIN"/>
    <property type="match status" value="1"/>
</dbReference>
<evidence type="ECO:0000313" key="2">
    <source>
        <dbReference type="EMBL" id="TWT48166.1"/>
    </source>
</evidence>
<keyword evidence="3" id="KW-1185">Reference proteome</keyword>
<dbReference type="PANTHER" id="PTHR43591">
    <property type="entry name" value="METHYLTRANSFERASE"/>
    <property type="match status" value="1"/>
</dbReference>
<keyword evidence="2" id="KW-0489">Methyltransferase</keyword>
<comment type="caution">
    <text evidence="2">The sequence shown here is derived from an EMBL/GenBank/DDBJ whole genome shotgun (WGS) entry which is preliminary data.</text>
</comment>
<dbReference type="Proteomes" id="UP000316598">
    <property type="component" value="Unassembled WGS sequence"/>
</dbReference>
<dbReference type="EC" id="2.1.1.164" evidence="2"/>
<evidence type="ECO:0000259" key="1">
    <source>
        <dbReference type="Pfam" id="PF08241"/>
    </source>
</evidence>
<dbReference type="Gene3D" id="3.40.50.150">
    <property type="entry name" value="Vaccinia Virus protein VP39"/>
    <property type="match status" value="1"/>
</dbReference>
<sequence>MTSPSFQMRNGVPTSSEYQELIGSPDFQQMEKFSDQFVSANAETLRPYMKKWITDPLHQWSRQWEYPFVYSRIEPANGSEKLRILDAGSGATFFPFYLQQQNPSAEVACCDYDKTLSPLYDSINKTQNANIKFSVADLRQLPFEDESVDTVYCVSVLEHTDAYETIINEFRRVVRPGGRIVITFDISLDGKHDIPEAKAEQLLSLIIKGNEESDAFPTVQSQLQQPSIVSTDWFAESQADLLPWSRPGLLQHAKSLIKSGQLRKWPNSLTFYCLSVEK</sequence>
<reference evidence="2 3" key="1">
    <citation type="submission" date="2019-02" db="EMBL/GenBank/DDBJ databases">
        <title>Deep-cultivation of Planctomycetes and their phenomic and genomic characterization uncovers novel biology.</title>
        <authorList>
            <person name="Wiegand S."/>
            <person name="Jogler M."/>
            <person name="Boedeker C."/>
            <person name="Pinto D."/>
            <person name="Vollmers J."/>
            <person name="Rivas-Marin E."/>
            <person name="Kohn T."/>
            <person name="Peeters S.H."/>
            <person name="Heuer A."/>
            <person name="Rast P."/>
            <person name="Oberbeckmann S."/>
            <person name="Bunk B."/>
            <person name="Jeske O."/>
            <person name="Meyerdierks A."/>
            <person name="Storesund J.E."/>
            <person name="Kallscheuer N."/>
            <person name="Luecker S."/>
            <person name="Lage O.M."/>
            <person name="Pohl T."/>
            <person name="Merkel B.J."/>
            <person name="Hornburger P."/>
            <person name="Mueller R.-W."/>
            <person name="Bruemmer F."/>
            <person name="Labrenz M."/>
            <person name="Spormann A.M."/>
            <person name="Op Den Camp H."/>
            <person name="Overmann J."/>
            <person name="Amann R."/>
            <person name="Jetten M.S.M."/>
            <person name="Mascher T."/>
            <person name="Medema M.H."/>
            <person name="Devos D.P."/>
            <person name="Kaster A.-K."/>
            <person name="Ovreas L."/>
            <person name="Rohde M."/>
            <person name="Galperin M.Y."/>
            <person name="Jogler C."/>
        </authorList>
    </citation>
    <scope>NUCLEOTIDE SEQUENCE [LARGE SCALE GENOMIC DNA]</scope>
    <source>
        <strain evidence="2 3">Pla22</strain>
    </source>
</reference>
<dbReference type="InterPro" id="IPR013216">
    <property type="entry name" value="Methyltransf_11"/>
</dbReference>
<feature type="domain" description="Methyltransferase type 11" evidence="1">
    <location>
        <begin position="85"/>
        <end position="182"/>
    </location>
</feature>
<proteinExistence type="predicted"/>
<organism evidence="2 3">
    <name type="scientific">Rubripirellula amarantea</name>
    <dbReference type="NCBI Taxonomy" id="2527999"/>
    <lineage>
        <taxon>Bacteria</taxon>
        <taxon>Pseudomonadati</taxon>
        <taxon>Planctomycetota</taxon>
        <taxon>Planctomycetia</taxon>
        <taxon>Pirellulales</taxon>
        <taxon>Pirellulaceae</taxon>
        <taxon>Rubripirellula</taxon>
    </lineage>
</organism>
<dbReference type="AlphaFoldDB" id="A0A5C5WB79"/>
<dbReference type="Pfam" id="PF08241">
    <property type="entry name" value="Methyltransf_11"/>
    <property type="match status" value="1"/>
</dbReference>
<gene>
    <name evidence="2" type="primary">rebM_3</name>
    <name evidence="2" type="ORF">Pla22_51670</name>
</gene>
<protein>
    <submittedName>
        <fullName evidence="2">Demethylrebeccamycin-D-glucose O-methyltransferase</fullName>
        <ecNumber evidence="2">2.1.1.164</ecNumber>
    </submittedName>
</protein>
<dbReference type="CDD" id="cd02440">
    <property type="entry name" value="AdoMet_MTases"/>
    <property type="match status" value="1"/>
</dbReference>
<dbReference type="GO" id="GO:0102082">
    <property type="term" value="F:demethylrebeccamycin--D-glucose O-methyltransferase activity"/>
    <property type="evidence" value="ECO:0007669"/>
    <property type="project" value="UniProtKB-EC"/>
</dbReference>
<evidence type="ECO:0000313" key="3">
    <source>
        <dbReference type="Proteomes" id="UP000316598"/>
    </source>
</evidence>
<keyword evidence="2" id="KW-0808">Transferase</keyword>
<dbReference type="EMBL" id="SJPI01000004">
    <property type="protein sequence ID" value="TWT48166.1"/>
    <property type="molecule type" value="Genomic_DNA"/>
</dbReference>
<dbReference type="GO" id="GO:0032259">
    <property type="term" value="P:methylation"/>
    <property type="evidence" value="ECO:0007669"/>
    <property type="project" value="UniProtKB-KW"/>
</dbReference>
<dbReference type="RefSeq" id="WP_146517565.1">
    <property type="nucleotide sequence ID" value="NZ_SJPI01000004.1"/>
</dbReference>